<dbReference type="Proteomes" id="UP000317243">
    <property type="component" value="Unassembled WGS sequence"/>
</dbReference>
<feature type="chain" id="PRO_5022959488" evidence="1">
    <location>
        <begin position="22"/>
        <end position="138"/>
    </location>
</feature>
<name>A0A5C5VAP5_9PLAN</name>
<dbReference type="EMBL" id="SIHI01000074">
    <property type="protein sequence ID" value="TWT35070.1"/>
    <property type="molecule type" value="Genomic_DNA"/>
</dbReference>
<dbReference type="PROSITE" id="PS51257">
    <property type="entry name" value="PROKAR_LIPOPROTEIN"/>
    <property type="match status" value="1"/>
</dbReference>
<proteinExistence type="predicted"/>
<keyword evidence="3" id="KW-1185">Reference proteome</keyword>
<reference evidence="2 3" key="1">
    <citation type="submission" date="2019-02" db="EMBL/GenBank/DDBJ databases">
        <title>Deep-cultivation of Planctomycetes and their phenomic and genomic characterization uncovers novel biology.</title>
        <authorList>
            <person name="Wiegand S."/>
            <person name="Jogler M."/>
            <person name="Boedeker C."/>
            <person name="Pinto D."/>
            <person name="Vollmers J."/>
            <person name="Rivas-Marin E."/>
            <person name="Kohn T."/>
            <person name="Peeters S.H."/>
            <person name="Heuer A."/>
            <person name="Rast P."/>
            <person name="Oberbeckmann S."/>
            <person name="Bunk B."/>
            <person name="Jeske O."/>
            <person name="Meyerdierks A."/>
            <person name="Storesund J.E."/>
            <person name="Kallscheuer N."/>
            <person name="Luecker S."/>
            <person name="Lage O.M."/>
            <person name="Pohl T."/>
            <person name="Merkel B.J."/>
            <person name="Hornburger P."/>
            <person name="Mueller R.-W."/>
            <person name="Bruemmer F."/>
            <person name="Labrenz M."/>
            <person name="Spormann A.M."/>
            <person name="Op Den Camp H."/>
            <person name="Overmann J."/>
            <person name="Amann R."/>
            <person name="Jetten M.S.M."/>
            <person name="Mascher T."/>
            <person name="Medema M.H."/>
            <person name="Devos D.P."/>
            <person name="Kaster A.-K."/>
            <person name="Ovreas L."/>
            <person name="Rohde M."/>
            <person name="Galperin M.Y."/>
            <person name="Jogler C."/>
        </authorList>
    </citation>
    <scope>NUCLEOTIDE SEQUENCE [LARGE SCALE GENOMIC DNA]</scope>
    <source>
        <strain evidence="2 3">KOR42</strain>
    </source>
</reference>
<evidence type="ECO:0000313" key="3">
    <source>
        <dbReference type="Proteomes" id="UP000317243"/>
    </source>
</evidence>
<sequence length="138" mass="15273" precursor="true">MFVTRYLVTATLLLSCSVSSAEDRLANLKVKELGLELKISYDDANGDKLRIKGSFGTILFGVPVKASLDRSLGKNSGGSYEFIDKRTISGVGVKFVFYFEPKKNGMRFVGRIEGRAAGKRVYIPGPNHKHAITKNIKW</sequence>
<feature type="signal peptide" evidence="1">
    <location>
        <begin position="1"/>
        <end position="21"/>
    </location>
</feature>
<comment type="caution">
    <text evidence="2">The sequence shown here is derived from an EMBL/GenBank/DDBJ whole genome shotgun (WGS) entry which is preliminary data.</text>
</comment>
<keyword evidence="1" id="KW-0732">Signal</keyword>
<dbReference type="AlphaFoldDB" id="A0A5C5VAP5"/>
<organism evidence="2 3">
    <name type="scientific">Thalassoglobus neptunius</name>
    <dbReference type="NCBI Taxonomy" id="1938619"/>
    <lineage>
        <taxon>Bacteria</taxon>
        <taxon>Pseudomonadati</taxon>
        <taxon>Planctomycetota</taxon>
        <taxon>Planctomycetia</taxon>
        <taxon>Planctomycetales</taxon>
        <taxon>Planctomycetaceae</taxon>
        <taxon>Thalassoglobus</taxon>
    </lineage>
</organism>
<evidence type="ECO:0000256" key="1">
    <source>
        <dbReference type="SAM" id="SignalP"/>
    </source>
</evidence>
<protein>
    <submittedName>
        <fullName evidence="2">Uncharacterized protein</fullName>
    </submittedName>
</protein>
<gene>
    <name evidence="2" type="ORF">KOR42_52540</name>
</gene>
<accession>A0A5C5VAP5</accession>
<evidence type="ECO:0000313" key="2">
    <source>
        <dbReference type="EMBL" id="TWT35070.1"/>
    </source>
</evidence>